<keyword evidence="3" id="KW-1185">Reference proteome</keyword>
<dbReference type="InterPro" id="IPR046848">
    <property type="entry name" value="E_motif"/>
</dbReference>
<dbReference type="Proteomes" id="UP001567538">
    <property type="component" value="Unassembled WGS sequence"/>
</dbReference>
<dbReference type="InterPro" id="IPR002885">
    <property type="entry name" value="PPR_rpt"/>
</dbReference>
<accession>A0ABD1GF66</accession>
<gene>
    <name evidence="2" type="ORF">AAHA92_26659</name>
</gene>
<dbReference type="Pfam" id="PF20431">
    <property type="entry name" value="E_motif"/>
    <property type="match status" value="1"/>
</dbReference>
<dbReference type="EMBL" id="JBEAFC010000009">
    <property type="protein sequence ID" value="KAL1542582.1"/>
    <property type="molecule type" value="Genomic_DNA"/>
</dbReference>
<evidence type="ECO:0000256" key="1">
    <source>
        <dbReference type="PROSITE-ProRule" id="PRU00708"/>
    </source>
</evidence>
<protein>
    <submittedName>
        <fullName evidence="2">Pentatricopeptide repeat-containing protein-like protein</fullName>
    </submittedName>
</protein>
<dbReference type="PANTHER" id="PTHR47926">
    <property type="entry name" value="PENTATRICOPEPTIDE REPEAT-CONTAINING PROTEIN"/>
    <property type="match status" value="1"/>
</dbReference>
<dbReference type="AlphaFoldDB" id="A0ABD1GF66"/>
<dbReference type="NCBIfam" id="TIGR00756">
    <property type="entry name" value="PPR"/>
    <property type="match status" value="1"/>
</dbReference>
<comment type="caution">
    <text evidence="2">The sequence shown here is derived from an EMBL/GenBank/DDBJ whole genome shotgun (WGS) entry which is preliminary data.</text>
</comment>
<sequence length="91" mass="10239">MRGCVKNPQCGRGCLVRVVLKGDVVMGEQIAKDLIEQDPYSFSHYNLLVNVYTAAGKWEDVARVKEMMREGGIQKAPCCSLKELKEIVEQH</sequence>
<reference evidence="2 3" key="1">
    <citation type="submission" date="2024-06" db="EMBL/GenBank/DDBJ databases">
        <title>A chromosome level genome sequence of Diviner's sage (Salvia divinorum).</title>
        <authorList>
            <person name="Ford S.A."/>
            <person name="Ro D.-K."/>
            <person name="Ness R.W."/>
            <person name="Phillips M.A."/>
        </authorList>
    </citation>
    <scope>NUCLEOTIDE SEQUENCE [LARGE SCALE GENOMIC DNA]</scope>
    <source>
        <strain evidence="2">SAF-2024a</strain>
        <tissue evidence="2">Leaf</tissue>
    </source>
</reference>
<dbReference type="InterPro" id="IPR046960">
    <property type="entry name" value="PPR_At4g14850-like_plant"/>
</dbReference>
<evidence type="ECO:0000313" key="2">
    <source>
        <dbReference type="EMBL" id="KAL1542582.1"/>
    </source>
</evidence>
<evidence type="ECO:0000313" key="3">
    <source>
        <dbReference type="Proteomes" id="UP001567538"/>
    </source>
</evidence>
<dbReference type="PROSITE" id="PS51375">
    <property type="entry name" value="PPR"/>
    <property type="match status" value="1"/>
</dbReference>
<name>A0ABD1GF66_SALDI</name>
<feature type="repeat" description="PPR" evidence="1">
    <location>
        <begin position="41"/>
        <end position="75"/>
    </location>
</feature>
<organism evidence="2 3">
    <name type="scientific">Salvia divinorum</name>
    <name type="common">Maria pastora</name>
    <name type="synonym">Diviner's sage</name>
    <dbReference type="NCBI Taxonomy" id="28513"/>
    <lineage>
        <taxon>Eukaryota</taxon>
        <taxon>Viridiplantae</taxon>
        <taxon>Streptophyta</taxon>
        <taxon>Embryophyta</taxon>
        <taxon>Tracheophyta</taxon>
        <taxon>Spermatophyta</taxon>
        <taxon>Magnoliopsida</taxon>
        <taxon>eudicotyledons</taxon>
        <taxon>Gunneridae</taxon>
        <taxon>Pentapetalae</taxon>
        <taxon>asterids</taxon>
        <taxon>lamiids</taxon>
        <taxon>Lamiales</taxon>
        <taxon>Lamiaceae</taxon>
        <taxon>Nepetoideae</taxon>
        <taxon>Mentheae</taxon>
        <taxon>Salviinae</taxon>
        <taxon>Salvia</taxon>
        <taxon>Salvia subgen. Calosphace</taxon>
    </lineage>
</organism>
<proteinExistence type="predicted"/>
<dbReference type="PANTHER" id="PTHR47926:SF365">
    <property type="entry name" value="DYW DOMAIN-CONTAINING PROTEIN"/>
    <property type="match status" value="1"/>
</dbReference>